<dbReference type="Pfam" id="PF03816">
    <property type="entry name" value="LytR_cpsA_psr"/>
    <property type="match status" value="1"/>
</dbReference>
<evidence type="ECO:0000313" key="6">
    <source>
        <dbReference type="Proteomes" id="UP000066480"/>
    </source>
</evidence>
<name>A0A0K1JNY1_9MICO</name>
<dbReference type="RefSeq" id="WP_169787752.1">
    <property type="nucleotide sequence ID" value="NZ_CP011112.1"/>
</dbReference>
<sequence length="493" mass="53458">MRGRRGREVRRALRLTMLSTVFPGLGLVFTRRHRFGFLLLTSAALVALALAFLVANGGIIEAASRFLTEKGLYSLLALFMVGGVLWVFGIMLTARETSKRGWGGGARWLMRLFTAAMCLVVAVPAARATQYVLVTQDAFNSIFQDHFSGRGAQAQKPGGGSDPWKDVPRLNMLLLGSDAGKGRQNTRTDSMMIASINTKTGDTALISVPRNLENVPIPESNPLHSVYPNGYKCPQHACLMDAIWHEVEINHPDLFKGEQDAGLHTTEEVLEQVVGLDIDYTVVINLAGFQQLVDSMGGVKLNVPKPGIAIGGSIKNGREVPGSVTGMVKPGYRKLNGYEALWYSRSRVRDQDGDNSRMRRQRCMVNALISQSNPPKLLKQFPDIMSAAAENIRIDMPRDDLPAFANLAQRMKGGNMRSVSFSKVINGADPDFGKIHSLVQEAINAPHDPAAPKATSTATPTPTDTESSSDDPTDGSPSSTPTHEAITDTTDAC</sequence>
<dbReference type="STRING" id="571913.VV02_24705"/>
<dbReference type="Proteomes" id="UP000066480">
    <property type="component" value="Chromosome"/>
</dbReference>
<proteinExistence type="inferred from homology"/>
<dbReference type="Gene3D" id="3.40.630.190">
    <property type="entry name" value="LCP protein"/>
    <property type="match status" value="1"/>
</dbReference>
<dbReference type="NCBIfam" id="TIGR00350">
    <property type="entry name" value="lytR_cpsA_psr"/>
    <property type="match status" value="1"/>
</dbReference>
<evidence type="ECO:0000313" key="5">
    <source>
        <dbReference type="EMBL" id="AKU18293.1"/>
    </source>
</evidence>
<reference evidence="5 6" key="1">
    <citation type="submission" date="2015-03" db="EMBL/GenBank/DDBJ databases">
        <title>Luteipulveratus halotolerans sp. nov., a novel actinobacterium (Dermacoccaceae) from Sarawak, Malaysia.</title>
        <authorList>
            <person name="Juboi H."/>
            <person name="Basik A."/>
            <person name="Shamsul S.S."/>
            <person name="Arnold P."/>
            <person name="Schmitt E.K."/>
            <person name="Sanglier J.-J."/>
            <person name="Yeo T."/>
        </authorList>
    </citation>
    <scope>NUCLEOTIDE SEQUENCE [LARGE SCALE GENOMIC DNA]</scope>
    <source>
        <strain evidence="5 6">MN07-A0370</strain>
    </source>
</reference>
<feature type="compositionally biased region" description="Low complexity" evidence="2">
    <location>
        <begin position="451"/>
        <end position="466"/>
    </location>
</feature>
<dbReference type="InterPro" id="IPR050922">
    <property type="entry name" value="LytR/CpsA/Psr_CW_biosynth"/>
</dbReference>
<dbReference type="EMBL" id="CP011112">
    <property type="protein sequence ID" value="AKU18293.1"/>
    <property type="molecule type" value="Genomic_DNA"/>
</dbReference>
<dbReference type="AlphaFoldDB" id="A0A0K1JNY1"/>
<dbReference type="PATRIC" id="fig|571913.6.peg.5008"/>
<evidence type="ECO:0000259" key="4">
    <source>
        <dbReference type="Pfam" id="PF03816"/>
    </source>
</evidence>
<comment type="similarity">
    <text evidence="1">Belongs to the LytR/CpsA/Psr (LCP) family.</text>
</comment>
<keyword evidence="3" id="KW-0812">Transmembrane</keyword>
<feature type="domain" description="Cell envelope-related transcriptional attenuator" evidence="4">
    <location>
        <begin position="187"/>
        <end position="372"/>
    </location>
</feature>
<evidence type="ECO:0000256" key="2">
    <source>
        <dbReference type="SAM" id="MobiDB-lite"/>
    </source>
</evidence>
<dbReference type="KEGG" id="lmoi:VV02_24705"/>
<dbReference type="PANTHER" id="PTHR33392">
    <property type="entry name" value="POLYISOPRENYL-TEICHOIC ACID--PEPTIDOGLYCAN TEICHOIC ACID TRANSFERASE TAGU"/>
    <property type="match status" value="1"/>
</dbReference>
<protein>
    <recommendedName>
        <fullName evidence="4">Cell envelope-related transcriptional attenuator domain-containing protein</fullName>
    </recommendedName>
</protein>
<feature type="transmembrane region" description="Helical" evidence="3">
    <location>
        <begin position="106"/>
        <end position="126"/>
    </location>
</feature>
<dbReference type="PANTHER" id="PTHR33392:SF6">
    <property type="entry name" value="POLYISOPRENYL-TEICHOIC ACID--PEPTIDOGLYCAN TEICHOIC ACID TRANSFERASE TAGU"/>
    <property type="match status" value="1"/>
</dbReference>
<keyword evidence="6" id="KW-1185">Reference proteome</keyword>
<feature type="region of interest" description="Disordered" evidence="2">
    <location>
        <begin position="447"/>
        <end position="493"/>
    </location>
</feature>
<feature type="transmembrane region" description="Helical" evidence="3">
    <location>
        <begin position="35"/>
        <end position="60"/>
    </location>
</feature>
<evidence type="ECO:0000256" key="1">
    <source>
        <dbReference type="ARBA" id="ARBA00006068"/>
    </source>
</evidence>
<keyword evidence="3" id="KW-0472">Membrane</keyword>
<feature type="transmembrane region" description="Helical" evidence="3">
    <location>
        <begin position="72"/>
        <end position="94"/>
    </location>
</feature>
<dbReference type="InterPro" id="IPR004474">
    <property type="entry name" value="LytR_CpsA_psr"/>
</dbReference>
<organism evidence="5 6">
    <name type="scientific">Luteipulveratus mongoliensis</name>
    <dbReference type="NCBI Taxonomy" id="571913"/>
    <lineage>
        <taxon>Bacteria</taxon>
        <taxon>Bacillati</taxon>
        <taxon>Actinomycetota</taxon>
        <taxon>Actinomycetes</taxon>
        <taxon>Micrococcales</taxon>
        <taxon>Dermacoccaceae</taxon>
        <taxon>Luteipulveratus</taxon>
    </lineage>
</organism>
<evidence type="ECO:0000256" key="3">
    <source>
        <dbReference type="SAM" id="Phobius"/>
    </source>
</evidence>
<gene>
    <name evidence="5" type="ORF">VV02_24705</name>
</gene>
<accession>A0A0K1JNY1</accession>
<keyword evidence="3" id="KW-1133">Transmembrane helix</keyword>